<dbReference type="PROSITE" id="PS51257">
    <property type="entry name" value="PROKAR_LIPOPROTEIN"/>
    <property type="match status" value="1"/>
</dbReference>
<reference evidence="2 3" key="1">
    <citation type="submission" date="2019-12" db="EMBL/GenBank/DDBJ databases">
        <title>Genomic-based taxomic classification of the family Erythrobacteraceae.</title>
        <authorList>
            <person name="Xu L."/>
        </authorList>
    </citation>
    <scope>NUCLEOTIDE SEQUENCE [LARGE SCALE GENOMIC DNA]</scope>
    <source>
        <strain evidence="2 3">JCM 17468</strain>
    </source>
</reference>
<name>A0A844Y672_9SPHN</name>
<dbReference type="PANTHER" id="PTHR30535">
    <property type="entry name" value="VITAMIN B12-BINDING PROTEIN"/>
    <property type="match status" value="1"/>
</dbReference>
<evidence type="ECO:0000313" key="2">
    <source>
        <dbReference type="EMBL" id="MXO53009.1"/>
    </source>
</evidence>
<dbReference type="EMBL" id="WTYD01000001">
    <property type="protein sequence ID" value="MXO53009.1"/>
    <property type="molecule type" value="Genomic_DNA"/>
</dbReference>
<dbReference type="OrthoDB" id="1632039at2"/>
<dbReference type="SUPFAM" id="SSF53807">
    <property type="entry name" value="Helical backbone' metal receptor"/>
    <property type="match status" value="1"/>
</dbReference>
<comment type="caution">
    <text evidence="2">The sequence shown here is derived from an EMBL/GenBank/DDBJ whole genome shotgun (WGS) entry which is preliminary data.</text>
</comment>
<dbReference type="Proteomes" id="UP000430272">
    <property type="component" value="Unassembled WGS sequence"/>
</dbReference>
<dbReference type="RefSeq" id="WP_160659910.1">
    <property type="nucleotide sequence ID" value="NZ_BAABDV010000001.1"/>
</dbReference>
<sequence length="270" mass="27292">MIRLVAAAVLALGGCSAPEPTPAPAPKTRPTIVSLNPCADAILAEVTAPGQLLAISHYSKDPRASSMQPGDAARYEATGGTVEEVLALDPDVVVAGSFIAPATRAALADLGIRVETVGSVGSVADSIAQVRQLAALTGDKAAGEALVARIEKAARPSAETPVDTVLWQSGGIVPGEATLVSELLARAGLANGAANRGLGQADYLSLEAVLADPPDLLLVAGSERGQGHPALAALPDTRIARLDPNLVYCGGPTIPRAMAKLRALRQSVAS</sequence>
<evidence type="ECO:0000313" key="3">
    <source>
        <dbReference type="Proteomes" id="UP000430272"/>
    </source>
</evidence>
<gene>
    <name evidence="2" type="ORF">GRI47_03160</name>
</gene>
<dbReference type="Pfam" id="PF01497">
    <property type="entry name" value="Peripla_BP_2"/>
    <property type="match status" value="1"/>
</dbReference>
<feature type="domain" description="Fe/B12 periplasmic-binding" evidence="1">
    <location>
        <begin position="32"/>
        <end position="223"/>
    </location>
</feature>
<dbReference type="InterPro" id="IPR050902">
    <property type="entry name" value="ABC_Transporter_SBP"/>
</dbReference>
<proteinExistence type="predicted"/>
<organism evidence="2 3">
    <name type="scientific">Qipengyuania pelagi</name>
    <dbReference type="NCBI Taxonomy" id="994320"/>
    <lineage>
        <taxon>Bacteria</taxon>
        <taxon>Pseudomonadati</taxon>
        <taxon>Pseudomonadota</taxon>
        <taxon>Alphaproteobacteria</taxon>
        <taxon>Sphingomonadales</taxon>
        <taxon>Erythrobacteraceae</taxon>
        <taxon>Qipengyuania</taxon>
    </lineage>
</organism>
<accession>A0A844Y672</accession>
<dbReference type="GO" id="GO:0071281">
    <property type="term" value="P:cellular response to iron ion"/>
    <property type="evidence" value="ECO:0007669"/>
    <property type="project" value="TreeGrafter"/>
</dbReference>
<dbReference type="AlphaFoldDB" id="A0A844Y672"/>
<dbReference type="InterPro" id="IPR002491">
    <property type="entry name" value="ABC_transptr_periplasmic_BD"/>
</dbReference>
<dbReference type="Gene3D" id="3.40.50.1980">
    <property type="entry name" value="Nitrogenase molybdenum iron protein domain"/>
    <property type="match status" value="2"/>
</dbReference>
<evidence type="ECO:0000259" key="1">
    <source>
        <dbReference type="Pfam" id="PF01497"/>
    </source>
</evidence>
<dbReference type="PANTHER" id="PTHR30535:SF34">
    <property type="entry name" value="MOLYBDATE-BINDING PROTEIN MOLA"/>
    <property type="match status" value="1"/>
</dbReference>
<keyword evidence="3" id="KW-1185">Reference proteome</keyword>
<protein>
    <submittedName>
        <fullName evidence="2">ABC transporter substrate-binding protein</fullName>
    </submittedName>
</protein>